<evidence type="ECO:0000313" key="7">
    <source>
        <dbReference type="Proteomes" id="UP000597762"/>
    </source>
</evidence>
<sequence length="498" mass="56622">MSAKSLKILVSGDVEGNFKALFSRVSNIEKKNGPFDLLLCVGDFFGENNEEWNKYVQKELKVPISVLILGANQESHCSFYQDKEGAELCHNITYLGRRGMYSGSSGLQIAYLSGTENATCDQISFSQKDVNELIESSTRIQQFKGVDILITSQWAKGIEKYASGADSVDSNKCGSSLISKLALCLRPRYHFVGLQGVFYERQPYRNHQVLQEAAHHVTRYIGLAKVNNVHKKKYLYAFSITPLTAIDYADLTHQPQDVTECPFKLSEMNLQNTLDTDSQQFFFDMQPSKDKGQKRQNDEARNQKKKHKPVQPSGPCWFCLRGDKVEKHLVVSVGETTYLALAKGGLVPDHVLILPIGHYQSTGKATVFFERNYKTSHLQIQVVPVPSEKASNVIDAFQDFALEETLDLNEIPKHSDLKQIVRLESPYFFAEVPTGEKLLCRISKFFPLQFGREVLCSPMLLNIPERVDWRQCNMSEDEEKQNAKDFKKMFRAFDFNFT</sequence>
<comment type="caution">
    <text evidence="6">The sequence shown here is derived from an EMBL/GenBank/DDBJ whole genome shotgun (WGS) entry which is preliminary data.</text>
</comment>
<evidence type="ECO:0000259" key="5">
    <source>
        <dbReference type="Pfam" id="PF04677"/>
    </source>
</evidence>
<feature type="domain" description="Cwf19-like protein C-terminal" evidence="4">
    <location>
        <begin position="408"/>
        <end position="495"/>
    </location>
</feature>
<dbReference type="Proteomes" id="UP000597762">
    <property type="component" value="Unassembled WGS sequence"/>
</dbReference>
<evidence type="ECO:0000259" key="3">
    <source>
        <dbReference type="Pfam" id="PF00149"/>
    </source>
</evidence>
<comment type="similarity">
    <text evidence="1">Belongs to the CWF19 family.</text>
</comment>
<proteinExistence type="inferred from homology"/>
<keyword evidence="7" id="KW-1185">Reference proteome</keyword>
<dbReference type="Pfam" id="PF04676">
    <property type="entry name" value="CwfJ_C_2"/>
    <property type="match status" value="1"/>
</dbReference>
<feature type="compositionally biased region" description="Basic and acidic residues" evidence="2">
    <location>
        <begin position="287"/>
        <end position="302"/>
    </location>
</feature>
<accession>A0A812D6X5</accession>
<dbReference type="InterPro" id="IPR040194">
    <property type="entry name" value="Cwf19-like"/>
</dbReference>
<reference evidence="6" key="1">
    <citation type="submission" date="2021-01" db="EMBL/GenBank/DDBJ databases">
        <authorList>
            <person name="Li R."/>
            <person name="Bekaert M."/>
        </authorList>
    </citation>
    <scope>NUCLEOTIDE SEQUENCE</scope>
    <source>
        <strain evidence="6">Farmed</strain>
    </source>
</reference>
<evidence type="ECO:0000256" key="2">
    <source>
        <dbReference type="SAM" id="MobiDB-lite"/>
    </source>
</evidence>
<evidence type="ECO:0000313" key="6">
    <source>
        <dbReference type="EMBL" id="CAE1294755.1"/>
    </source>
</evidence>
<evidence type="ECO:0000256" key="1">
    <source>
        <dbReference type="ARBA" id="ARBA00006795"/>
    </source>
</evidence>
<feature type="domain" description="Calcineurin-like phosphoesterase" evidence="3">
    <location>
        <begin position="6"/>
        <end position="70"/>
    </location>
</feature>
<dbReference type="GO" id="GO:0000398">
    <property type="term" value="P:mRNA splicing, via spliceosome"/>
    <property type="evidence" value="ECO:0007669"/>
    <property type="project" value="TreeGrafter"/>
</dbReference>
<dbReference type="Pfam" id="PF00149">
    <property type="entry name" value="Metallophos"/>
    <property type="match status" value="1"/>
</dbReference>
<feature type="region of interest" description="Disordered" evidence="2">
    <location>
        <begin position="287"/>
        <end position="312"/>
    </location>
</feature>
<dbReference type="Pfam" id="PF04677">
    <property type="entry name" value="CwfJ_C_1"/>
    <property type="match status" value="1"/>
</dbReference>
<dbReference type="OrthoDB" id="444325at2759"/>
<dbReference type="CDD" id="cd07380">
    <property type="entry name" value="MPP_CWF19_N"/>
    <property type="match status" value="1"/>
</dbReference>
<dbReference type="GO" id="GO:0071014">
    <property type="term" value="C:post-mRNA release spliceosomal complex"/>
    <property type="evidence" value="ECO:0007669"/>
    <property type="project" value="TreeGrafter"/>
</dbReference>
<feature type="domain" description="Cwf19-like C-terminal" evidence="5">
    <location>
        <begin position="304"/>
        <end position="362"/>
    </location>
</feature>
<dbReference type="GO" id="GO:0016787">
    <property type="term" value="F:hydrolase activity"/>
    <property type="evidence" value="ECO:0007669"/>
    <property type="project" value="InterPro"/>
</dbReference>
<organism evidence="6 7">
    <name type="scientific">Acanthosepion pharaonis</name>
    <name type="common">Pharaoh cuttlefish</name>
    <name type="synonym">Sepia pharaonis</name>
    <dbReference type="NCBI Taxonomy" id="158019"/>
    <lineage>
        <taxon>Eukaryota</taxon>
        <taxon>Metazoa</taxon>
        <taxon>Spiralia</taxon>
        <taxon>Lophotrochozoa</taxon>
        <taxon>Mollusca</taxon>
        <taxon>Cephalopoda</taxon>
        <taxon>Coleoidea</taxon>
        <taxon>Decapodiformes</taxon>
        <taxon>Sepiida</taxon>
        <taxon>Sepiina</taxon>
        <taxon>Sepiidae</taxon>
        <taxon>Acanthosepion</taxon>
    </lineage>
</organism>
<dbReference type="PANTHER" id="PTHR12072">
    <property type="entry name" value="CWF19, CELL CYCLE CONTROL PROTEIN"/>
    <property type="match status" value="1"/>
</dbReference>
<dbReference type="InterPro" id="IPR006768">
    <property type="entry name" value="Cwf19-like_C_dom-1"/>
</dbReference>
<dbReference type="AlphaFoldDB" id="A0A812D6X5"/>
<dbReference type="InterPro" id="IPR006767">
    <property type="entry name" value="Cwf19-like_C_dom-2"/>
</dbReference>
<gene>
    <name evidence="6" type="ORF">SPHA_50554</name>
</gene>
<dbReference type="PANTHER" id="PTHR12072:SF4">
    <property type="entry name" value="CWF19-LIKE PROTEIN 1"/>
    <property type="match status" value="1"/>
</dbReference>
<protein>
    <submittedName>
        <fullName evidence="6">CWF19-like protein 1</fullName>
    </submittedName>
</protein>
<name>A0A812D6X5_ACAPH</name>
<evidence type="ECO:0000259" key="4">
    <source>
        <dbReference type="Pfam" id="PF04676"/>
    </source>
</evidence>
<dbReference type="GO" id="GO:0061632">
    <property type="term" value="F:RNA lariat debranching enzyme activator activity"/>
    <property type="evidence" value="ECO:0007669"/>
    <property type="project" value="TreeGrafter"/>
</dbReference>
<dbReference type="InterPro" id="IPR004843">
    <property type="entry name" value="Calcineurin-like_PHP"/>
</dbReference>
<dbReference type="EMBL" id="CAHIKZ030002993">
    <property type="protein sequence ID" value="CAE1294755.1"/>
    <property type="molecule type" value="Genomic_DNA"/>
</dbReference>